<feature type="compositionally biased region" description="Polar residues" evidence="1">
    <location>
        <begin position="876"/>
        <end position="885"/>
    </location>
</feature>
<feature type="compositionally biased region" description="Polar residues" evidence="1">
    <location>
        <begin position="1001"/>
        <end position="1010"/>
    </location>
</feature>
<dbReference type="InterPro" id="IPR027417">
    <property type="entry name" value="P-loop_NTPase"/>
</dbReference>
<proteinExistence type="predicted"/>
<dbReference type="InterPro" id="IPR001752">
    <property type="entry name" value="Kinesin_motor_dom"/>
</dbReference>
<feature type="compositionally biased region" description="Polar residues" evidence="1">
    <location>
        <begin position="562"/>
        <end position="583"/>
    </location>
</feature>
<feature type="compositionally biased region" description="Low complexity" evidence="1">
    <location>
        <begin position="542"/>
        <end position="554"/>
    </location>
</feature>
<keyword evidence="4" id="KW-1185">Reference proteome</keyword>
<dbReference type="SUPFAM" id="SSF52540">
    <property type="entry name" value="P-loop containing nucleoside triphosphate hydrolases"/>
    <property type="match status" value="1"/>
</dbReference>
<sequence>MLSPTLDFLPVSKEVLNLSAQLQTYGSSESGVSQFRVVYSLTNLSPLPSTKQLRLFETKDKFHFLLRDPRRPDSLPLEQCSHDLYAQAIFLPKRKPGALNSYLSKRLFDHIANNMNQTFFSYGEVSSGKTTQLFGDKQAESPDIETGLLFHLAHTLFDSDLRNTRDFLFRCYEIEGASMVDLVSMRANQHQTSATSSQHLRQKCDSATPLSVPINSVSELRLRFRECQRHSDNWSEYSNSNIVLFRQRPNRGTFIVQLLIQPKSHIQLKEPISPVTITFIDLPGIGRSNVADYPPEIYSAVTKDLFSLSTCLSRLGTFCGNVLADVIPLQTYSLRSEVQNSLGFSKPSHWAPLSRKSELYGRKHTIFKPKMITNQKQRLIYRSAILCETPLNVQQASNQRRVKTRAGYHLKDIVQKEENDPLSLEAKRKLGAKRSVSSQDMTSKSYTKRSATSPRSYTNLDTESITTLEQDQEDYHYVPTTKLPKRRTFLNQTPQSKAKAAADANIAKELETMIWTRTIGEERTRRDLDSSTSGHRIASNHTTSSRPSRTVTSRYEADRTGQRSQSHTLFSSQRRSPSRTNQSTKKRYIPPKGKPEISLGIERIYKQLFGHEITDEERRGEDIWVYRKVSDELKRRTPSLSEHFAEGMKTFSLMQYAQEKSDEAFCEGLEKASANISAHMTEMYDLYELDDMKFTNPLIKRERAEKRRQDLENRRKEEQKMLEERKARKKSADGKSPKENQSLESARTPRILGPNQNAQRLHLQSGRFLKDWEEKKKEEEAFRDRTTEIQERKISLDEYIEGLNAQSEANETDEMVIEGDDSEEEELSPMEIAKRTRQLIQRQLGGTGELVEETESERGEGEREESEEKNGDEHSQSSLELSQTARSRQSSRSRRLIPSADGLILPAKPTKKKPLILGRNDRPSQTPFSVALAPPSSKVEPPISMAEKLQRRREKNRMDREMREQAIVLQTAEAQSAVINSPAAPSPELKKTDGEDPESMLSMTIGSPKS</sequence>
<name>A0ABQ9YI58_9EUKA</name>
<evidence type="ECO:0000313" key="3">
    <source>
        <dbReference type="EMBL" id="KAK2963434.1"/>
    </source>
</evidence>
<evidence type="ECO:0000256" key="1">
    <source>
        <dbReference type="SAM" id="MobiDB-lite"/>
    </source>
</evidence>
<evidence type="ECO:0000259" key="2">
    <source>
        <dbReference type="Pfam" id="PF00225"/>
    </source>
</evidence>
<gene>
    <name evidence="3" type="ORF">BLNAU_1476</name>
</gene>
<evidence type="ECO:0000313" key="4">
    <source>
        <dbReference type="Proteomes" id="UP001281761"/>
    </source>
</evidence>
<feature type="compositionally biased region" description="Basic and acidic residues" evidence="1">
    <location>
        <begin position="856"/>
        <end position="875"/>
    </location>
</feature>
<feature type="region of interest" description="Disordered" evidence="1">
    <location>
        <begin position="424"/>
        <end position="473"/>
    </location>
</feature>
<feature type="region of interest" description="Disordered" evidence="1">
    <location>
        <begin position="523"/>
        <end position="595"/>
    </location>
</feature>
<reference evidence="3 4" key="1">
    <citation type="journal article" date="2022" name="bioRxiv">
        <title>Genomics of Preaxostyla Flagellates Illuminates Evolutionary Transitions and the Path Towards Mitochondrial Loss.</title>
        <authorList>
            <person name="Novak L.V.F."/>
            <person name="Treitli S.C."/>
            <person name="Pyrih J."/>
            <person name="Halakuc P."/>
            <person name="Pipaliya S.V."/>
            <person name="Vacek V."/>
            <person name="Brzon O."/>
            <person name="Soukal P."/>
            <person name="Eme L."/>
            <person name="Dacks J.B."/>
            <person name="Karnkowska A."/>
            <person name="Elias M."/>
            <person name="Hampl V."/>
        </authorList>
    </citation>
    <scope>NUCLEOTIDE SEQUENCE [LARGE SCALE GENOMIC DNA]</scope>
    <source>
        <strain evidence="3">NAU3</strain>
        <tissue evidence="3">Gut</tissue>
    </source>
</reference>
<dbReference type="Gene3D" id="3.40.850.10">
    <property type="entry name" value="Kinesin motor domain"/>
    <property type="match status" value="1"/>
</dbReference>
<feature type="region of interest" description="Disordered" evidence="1">
    <location>
        <begin position="803"/>
        <end position="960"/>
    </location>
</feature>
<feature type="region of interest" description="Disordered" evidence="1">
    <location>
        <begin position="973"/>
        <end position="1010"/>
    </location>
</feature>
<accession>A0ABQ9YI58</accession>
<dbReference type="EMBL" id="JARBJD010000006">
    <property type="protein sequence ID" value="KAK2963434.1"/>
    <property type="molecule type" value="Genomic_DNA"/>
</dbReference>
<feature type="domain" description="Kinesin motor" evidence="2">
    <location>
        <begin position="100"/>
        <end position="318"/>
    </location>
</feature>
<comment type="caution">
    <text evidence="3">The sequence shown here is derived from an EMBL/GenBank/DDBJ whole genome shotgun (WGS) entry which is preliminary data.</text>
</comment>
<feature type="region of interest" description="Disordered" evidence="1">
    <location>
        <begin position="705"/>
        <end position="751"/>
    </location>
</feature>
<protein>
    <recommendedName>
        <fullName evidence="2">Kinesin motor domain-containing protein</fullName>
    </recommendedName>
</protein>
<dbReference type="Pfam" id="PF00225">
    <property type="entry name" value="Kinesin"/>
    <property type="match status" value="1"/>
</dbReference>
<feature type="compositionally biased region" description="Acidic residues" evidence="1">
    <location>
        <begin position="810"/>
        <end position="828"/>
    </location>
</feature>
<dbReference type="InterPro" id="IPR036961">
    <property type="entry name" value="Kinesin_motor_dom_sf"/>
</dbReference>
<feature type="compositionally biased region" description="Polar residues" evidence="1">
    <location>
        <begin position="435"/>
        <end position="469"/>
    </location>
</feature>
<dbReference type="Proteomes" id="UP001281761">
    <property type="component" value="Unassembled WGS sequence"/>
</dbReference>
<organism evidence="3 4">
    <name type="scientific">Blattamonas nauphoetae</name>
    <dbReference type="NCBI Taxonomy" id="2049346"/>
    <lineage>
        <taxon>Eukaryota</taxon>
        <taxon>Metamonada</taxon>
        <taxon>Preaxostyla</taxon>
        <taxon>Oxymonadida</taxon>
        <taxon>Blattamonas</taxon>
    </lineage>
</organism>
<feature type="compositionally biased region" description="Basic and acidic residues" evidence="1">
    <location>
        <begin position="705"/>
        <end position="738"/>
    </location>
</feature>